<evidence type="ECO:0000256" key="10">
    <source>
        <dbReference type="ARBA" id="ARBA00023098"/>
    </source>
</evidence>
<feature type="transmembrane region" description="Helical" evidence="12">
    <location>
        <begin position="89"/>
        <end position="106"/>
    </location>
</feature>
<evidence type="ECO:0000313" key="15">
    <source>
        <dbReference type="Proteomes" id="UP001222958"/>
    </source>
</evidence>
<dbReference type="Proteomes" id="UP001222958">
    <property type="component" value="Unassembled WGS sequence"/>
</dbReference>
<gene>
    <name evidence="14" type="ORF">QDQ28_14745</name>
</gene>
<feature type="transmembrane region" description="Helical" evidence="12">
    <location>
        <begin position="63"/>
        <end position="83"/>
    </location>
</feature>
<evidence type="ECO:0000256" key="9">
    <source>
        <dbReference type="ARBA" id="ARBA00022989"/>
    </source>
</evidence>
<dbReference type="InterPro" id="IPR037185">
    <property type="entry name" value="EmrE-like"/>
</dbReference>
<sequence length="112" mass="12395">MNNKNLLKGIILIIISALCTSFGQLFWKVGVNGNLFLIIFGFILYGLGALTMIIAFKFGELSILHPLMCIGYIFALINGFLFLNERIELIQFIGIIVIIVGVVFIARGGQNE</sequence>
<feature type="domain" description="EamA" evidence="13">
    <location>
        <begin position="9"/>
        <end position="106"/>
    </location>
</feature>
<name>A0AAP4A9A4_CLOPF</name>
<dbReference type="Gene3D" id="1.10.3730.20">
    <property type="match status" value="1"/>
</dbReference>
<dbReference type="RefSeq" id="WP_279858366.1">
    <property type="nucleotide sequence ID" value="NZ_JARVUX010000014.1"/>
</dbReference>
<evidence type="ECO:0000256" key="1">
    <source>
        <dbReference type="ARBA" id="ARBA00004651"/>
    </source>
</evidence>
<accession>A0AAP4A9A4</accession>
<keyword evidence="10" id="KW-0443">Lipid metabolism</keyword>
<dbReference type="EMBL" id="JARVUX010000014">
    <property type="protein sequence ID" value="MDH2337434.1"/>
    <property type="molecule type" value="Genomic_DNA"/>
</dbReference>
<evidence type="ECO:0000256" key="3">
    <source>
        <dbReference type="ARBA" id="ARBA00022475"/>
    </source>
</evidence>
<evidence type="ECO:0000256" key="6">
    <source>
        <dbReference type="ARBA" id="ARBA00022556"/>
    </source>
</evidence>
<protein>
    <submittedName>
        <fullName evidence="14">EamA family transporter</fullName>
    </submittedName>
</protein>
<evidence type="ECO:0000256" key="5">
    <source>
        <dbReference type="ARBA" id="ARBA00022519"/>
    </source>
</evidence>
<dbReference type="PANTHER" id="PTHR30561:SF9">
    <property type="entry name" value="4-AMINO-4-DEOXY-L-ARABINOSE-PHOSPHOUNDECAPRENOL FLIPPASE SUBUNIT ARNF-RELATED"/>
    <property type="match status" value="1"/>
</dbReference>
<evidence type="ECO:0000256" key="2">
    <source>
        <dbReference type="ARBA" id="ARBA00007362"/>
    </source>
</evidence>
<feature type="transmembrane region" description="Helical" evidence="12">
    <location>
        <begin position="7"/>
        <end position="27"/>
    </location>
</feature>
<reference evidence="14" key="1">
    <citation type="submission" date="2023-04" db="EMBL/GenBank/DDBJ databases">
        <title>Epidemiological investigation of Clostridium perfringens isolated from cattle.</title>
        <authorList>
            <person name="Tian R."/>
        </authorList>
    </citation>
    <scope>NUCLEOTIDE SEQUENCE</scope>
    <source>
        <strain evidence="14">ZWCP172</strain>
    </source>
</reference>
<keyword evidence="4" id="KW-0444">Lipid biosynthesis</keyword>
<dbReference type="Pfam" id="PF00892">
    <property type="entry name" value="EamA"/>
    <property type="match status" value="1"/>
</dbReference>
<keyword evidence="5" id="KW-0997">Cell inner membrane</keyword>
<organism evidence="14 15">
    <name type="scientific">Clostridium perfringens</name>
    <dbReference type="NCBI Taxonomy" id="1502"/>
    <lineage>
        <taxon>Bacteria</taxon>
        <taxon>Bacillati</taxon>
        <taxon>Bacillota</taxon>
        <taxon>Clostridia</taxon>
        <taxon>Eubacteriales</taxon>
        <taxon>Clostridiaceae</taxon>
        <taxon>Clostridium</taxon>
    </lineage>
</organism>
<dbReference type="SUPFAM" id="SSF103481">
    <property type="entry name" value="Multidrug resistance efflux transporter EmrE"/>
    <property type="match status" value="1"/>
</dbReference>
<feature type="transmembrane region" description="Helical" evidence="12">
    <location>
        <begin position="33"/>
        <end position="56"/>
    </location>
</feature>
<evidence type="ECO:0000256" key="11">
    <source>
        <dbReference type="ARBA" id="ARBA00023136"/>
    </source>
</evidence>
<evidence type="ECO:0000256" key="8">
    <source>
        <dbReference type="ARBA" id="ARBA00022985"/>
    </source>
</evidence>
<keyword evidence="8" id="KW-0448">Lipopolysaccharide biosynthesis</keyword>
<dbReference type="GO" id="GO:0009103">
    <property type="term" value="P:lipopolysaccharide biosynthetic process"/>
    <property type="evidence" value="ECO:0007669"/>
    <property type="project" value="UniProtKB-KW"/>
</dbReference>
<keyword evidence="9 12" id="KW-1133">Transmembrane helix</keyword>
<dbReference type="PANTHER" id="PTHR30561">
    <property type="entry name" value="SMR FAMILY PROTON-DEPENDENT DRUG EFFLUX TRANSPORTER SUGE"/>
    <property type="match status" value="1"/>
</dbReference>
<keyword evidence="11 12" id="KW-0472">Membrane</keyword>
<comment type="similarity">
    <text evidence="2">Belongs to the EamA transporter family.</text>
</comment>
<keyword evidence="6" id="KW-0441">Lipid A biosynthesis</keyword>
<comment type="caution">
    <text evidence="14">The sequence shown here is derived from an EMBL/GenBank/DDBJ whole genome shotgun (WGS) entry which is preliminary data.</text>
</comment>
<evidence type="ECO:0000259" key="13">
    <source>
        <dbReference type="Pfam" id="PF00892"/>
    </source>
</evidence>
<evidence type="ECO:0000256" key="4">
    <source>
        <dbReference type="ARBA" id="ARBA00022516"/>
    </source>
</evidence>
<comment type="subcellular location">
    <subcellularLocation>
        <location evidence="1">Cell membrane</location>
        <topology evidence="1">Multi-pass membrane protein</topology>
    </subcellularLocation>
</comment>
<dbReference type="InterPro" id="IPR000390">
    <property type="entry name" value="Small_drug/metabolite_transptr"/>
</dbReference>
<evidence type="ECO:0000256" key="12">
    <source>
        <dbReference type="SAM" id="Phobius"/>
    </source>
</evidence>
<keyword evidence="3" id="KW-1003">Cell membrane</keyword>
<keyword evidence="7 12" id="KW-0812">Transmembrane</keyword>
<dbReference type="GO" id="GO:0005886">
    <property type="term" value="C:plasma membrane"/>
    <property type="evidence" value="ECO:0007669"/>
    <property type="project" value="UniProtKB-SubCell"/>
</dbReference>
<evidence type="ECO:0000313" key="14">
    <source>
        <dbReference type="EMBL" id="MDH2337434.1"/>
    </source>
</evidence>
<dbReference type="AlphaFoldDB" id="A0AAP4A9A4"/>
<dbReference type="GO" id="GO:0022857">
    <property type="term" value="F:transmembrane transporter activity"/>
    <property type="evidence" value="ECO:0007669"/>
    <property type="project" value="InterPro"/>
</dbReference>
<dbReference type="InterPro" id="IPR000620">
    <property type="entry name" value="EamA_dom"/>
</dbReference>
<proteinExistence type="inferred from homology"/>
<evidence type="ECO:0000256" key="7">
    <source>
        <dbReference type="ARBA" id="ARBA00022692"/>
    </source>
</evidence>